<dbReference type="FunFam" id="1.10.12.10:FF:000004">
    <property type="entry name" value="Delta3,5-delta2,4-dienoyl-CoA isomerase"/>
    <property type="match status" value="1"/>
</dbReference>
<gene>
    <name evidence="9" type="ORF">GZ77_07470</name>
</gene>
<dbReference type="UniPathway" id="UPA00659"/>
<evidence type="ECO:0000256" key="2">
    <source>
        <dbReference type="ARBA" id="ARBA00005005"/>
    </source>
</evidence>
<dbReference type="RefSeq" id="WP_034874045.1">
    <property type="nucleotide sequence ID" value="NZ_JOKG01000002.1"/>
</dbReference>
<accession>A0A081N725</accession>
<dbReference type="Gene3D" id="3.90.226.10">
    <property type="entry name" value="2-enoyl-CoA Hydratase, Chain A, domain 1"/>
    <property type="match status" value="1"/>
</dbReference>
<sequence length="279" mass="30581">MAYKSLLVTIEAGIASIELNRPDKRNAMNLDFWREFPEAIRTIDTEASARVIVISGTGSLFCAGMDLEVFMNPPAKLVSGEEGRRKENLRRMVMQLQDCFTALETIRIPVLAAVHGGCIGGGINLISAADCRYATEDAYFSVKETKLGMTADLGVLQRLPKVMPEGLARELAYTGRKLSSAEALRSGLVNTVYPDKNTMMQQVMDIARQIAGNSPLAVSGSKEMMNFARDHSVADGLKYMATWQSGMFQPGEMAIALQASAMRTEAEFEDLWTVTPPLE</sequence>
<comment type="pathway">
    <text evidence="2">Lipid metabolism; fatty acid beta-oxidation.</text>
</comment>
<dbReference type="PANTHER" id="PTHR43149">
    <property type="entry name" value="ENOYL-COA HYDRATASE"/>
    <property type="match status" value="1"/>
</dbReference>
<evidence type="ECO:0000256" key="8">
    <source>
        <dbReference type="ARBA" id="ARBA00023235"/>
    </source>
</evidence>
<evidence type="ECO:0000256" key="4">
    <source>
        <dbReference type="ARBA" id="ARBA00022832"/>
    </source>
</evidence>
<keyword evidence="7" id="KW-0576">Peroxisome</keyword>
<keyword evidence="6" id="KW-0443">Lipid metabolism</keyword>
<dbReference type="eggNOG" id="COG1024">
    <property type="taxonomic scope" value="Bacteria"/>
</dbReference>
<comment type="similarity">
    <text evidence="3">Belongs to the enoyl-CoA hydratase/isomerase family.</text>
</comment>
<dbReference type="CDD" id="cd06558">
    <property type="entry name" value="crotonase-like"/>
    <property type="match status" value="1"/>
</dbReference>
<evidence type="ECO:0000256" key="3">
    <source>
        <dbReference type="ARBA" id="ARBA00005254"/>
    </source>
</evidence>
<dbReference type="Gene3D" id="1.10.12.10">
    <property type="entry name" value="Lyase 2-enoyl-coa Hydratase, Chain A, domain 2"/>
    <property type="match status" value="1"/>
</dbReference>
<evidence type="ECO:0000256" key="6">
    <source>
        <dbReference type="ARBA" id="ARBA00023098"/>
    </source>
</evidence>
<dbReference type="EMBL" id="JOKG01000002">
    <property type="protein sequence ID" value="KEQ14248.1"/>
    <property type="molecule type" value="Genomic_DNA"/>
</dbReference>
<dbReference type="InterPro" id="IPR014748">
    <property type="entry name" value="Enoyl-CoA_hydra_C"/>
</dbReference>
<dbReference type="FunFam" id="3.90.226.10:FF:000024">
    <property type="entry name" value="Delta3,5-delta2,4-dienoyl-CoA isomerase"/>
    <property type="match status" value="1"/>
</dbReference>
<evidence type="ECO:0000256" key="1">
    <source>
        <dbReference type="ARBA" id="ARBA00004275"/>
    </source>
</evidence>
<comment type="caution">
    <text evidence="9">The sequence shown here is derived from an EMBL/GenBank/DDBJ whole genome shotgun (WGS) entry which is preliminary data.</text>
</comment>
<dbReference type="InterPro" id="IPR045002">
    <property type="entry name" value="Ech1-like"/>
</dbReference>
<evidence type="ECO:0000256" key="5">
    <source>
        <dbReference type="ARBA" id="ARBA00022990"/>
    </source>
</evidence>
<protein>
    <submittedName>
        <fullName evidence="9">Enoyl-CoA hydratase</fullName>
    </submittedName>
</protein>
<dbReference type="Pfam" id="PF00378">
    <property type="entry name" value="ECH_1"/>
    <property type="match status" value="1"/>
</dbReference>
<dbReference type="AlphaFoldDB" id="A0A081N725"/>
<dbReference type="NCBIfam" id="NF004794">
    <property type="entry name" value="PRK06142.1"/>
    <property type="match status" value="1"/>
</dbReference>
<dbReference type="GO" id="GO:0006635">
    <property type="term" value="P:fatty acid beta-oxidation"/>
    <property type="evidence" value="ECO:0007669"/>
    <property type="project" value="UniProtKB-UniPathway"/>
</dbReference>
<dbReference type="InterPro" id="IPR029045">
    <property type="entry name" value="ClpP/crotonase-like_dom_sf"/>
</dbReference>
<proteinExistence type="inferred from homology"/>
<reference evidence="9 10" key="1">
    <citation type="submission" date="2014-06" db="EMBL/GenBank/DDBJ databases">
        <title>Whole Genome Sequences of Three Symbiotic Endozoicomonas Bacteria.</title>
        <authorList>
            <person name="Neave M.J."/>
            <person name="Apprill A."/>
            <person name="Voolstra C.R."/>
        </authorList>
    </citation>
    <scope>NUCLEOTIDE SEQUENCE [LARGE SCALE GENOMIC DNA]</scope>
    <source>
        <strain evidence="9 10">LMG 24815</strain>
    </source>
</reference>
<dbReference type="GO" id="GO:0005737">
    <property type="term" value="C:cytoplasm"/>
    <property type="evidence" value="ECO:0007669"/>
    <property type="project" value="UniProtKB-ARBA"/>
</dbReference>
<name>A0A081N725_9GAMM</name>
<keyword evidence="8" id="KW-0413">Isomerase</keyword>
<dbReference type="GO" id="GO:0016853">
    <property type="term" value="F:isomerase activity"/>
    <property type="evidence" value="ECO:0007669"/>
    <property type="project" value="UniProtKB-KW"/>
</dbReference>
<dbReference type="SUPFAM" id="SSF52096">
    <property type="entry name" value="ClpP/crotonase"/>
    <property type="match status" value="1"/>
</dbReference>
<comment type="subcellular location">
    <subcellularLocation>
        <location evidence="1">Peroxisome</location>
    </subcellularLocation>
</comment>
<dbReference type="Proteomes" id="UP000028006">
    <property type="component" value="Unassembled WGS sequence"/>
</dbReference>
<dbReference type="InterPro" id="IPR001753">
    <property type="entry name" value="Enoyl-CoA_hydra/iso"/>
</dbReference>
<keyword evidence="5" id="KW-0007">Acetylation</keyword>
<keyword evidence="10" id="KW-1185">Reference proteome</keyword>
<evidence type="ECO:0000256" key="7">
    <source>
        <dbReference type="ARBA" id="ARBA00023140"/>
    </source>
</evidence>
<keyword evidence="4" id="KW-0276">Fatty acid metabolism</keyword>
<organism evidence="9 10">
    <name type="scientific">Endozoicomonas montiporae</name>
    <dbReference type="NCBI Taxonomy" id="1027273"/>
    <lineage>
        <taxon>Bacteria</taxon>
        <taxon>Pseudomonadati</taxon>
        <taxon>Pseudomonadota</taxon>
        <taxon>Gammaproteobacteria</taxon>
        <taxon>Oceanospirillales</taxon>
        <taxon>Endozoicomonadaceae</taxon>
        <taxon>Endozoicomonas</taxon>
    </lineage>
</organism>
<evidence type="ECO:0000313" key="9">
    <source>
        <dbReference type="EMBL" id="KEQ14248.1"/>
    </source>
</evidence>
<evidence type="ECO:0000313" key="10">
    <source>
        <dbReference type="Proteomes" id="UP000028006"/>
    </source>
</evidence>